<accession>A0A6C0K6K7</accession>
<dbReference type="EMBL" id="MN740824">
    <property type="protein sequence ID" value="QHU13692.1"/>
    <property type="molecule type" value="Genomic_DNA"/>
</dbReference>
<proteinExistence type="predicted"/>
<keyword evidence="1" id="KW-0812">Transmembrane</keyword>
<evidence type="ECO:0000256" key="1">
    <source>
        <dbReference type="SAM" id="Phobius"/>
    </source>
</evidence>
<feature type="transmembrane region" description="Helical" evidence="1">
    <location>
        <begin position="24"/>
        <end position="44"/>
    </location>
</feature>
<keyword evidence="1" id="KW-0472">Membrane</keyword>
<evidence type="ECO:0000313" key="2">
    <source>
        <dbReference type="EMBL" id="QHU13692.1"/>
    </source>
</evidence>
<protein>
    <submittedName>
        <fullName evidence="2">Uncharacterized protein</fullName>
    </submittedName>
</protein>
<name>A0A6C0K6K7_9ZZZZ</name>
<organism evidence="2">
    <name type="scientific">viral metagenome</name>
    <dbReference type="NCBI Taxonomy" id="1070528"/>
    <lineage>
        <taxon>unclassified sequences</taxon>
        <taxon>metagenomes</taxon>
        <taxon>organismal metagenomes</taxon>
    </lineage>
</organism>
<keyword evidence="1" id="KW-1133">Transmembrane helix</keyword>
<sequence length="276" mass="32383">MENFQCQLINIITHNSGTASGAFLLIYSVLYLCIIIMIGIFLYWDTIYKTARRFSKCNNISKIIDENNYTETPYVYTIVIVNTKKINKLADYILKITYDFNKMETNIEYGNTKGTEDSSESVFVYRMNDYITILEDLKALEKKKNELSILMKKTNKRSDLEEYNKIALEYTRVMKTDQAKKAIEMNNNAGFINSFNYKYLDLQNMKADVIENISLRINSNTYKYYAVDKNYNMIYSYTSSELINFTKNYSKNPNYPITIIDHIIFSKIQQGKNINI</sequence>
<reference evidence="2" key="1">
    <citation type="journal article" date="2020" name="Nature">
        <title>Giant virus diversity and host interactions through global metagenomics.</title>
        <authorList>
            <person name="Schulz F."/>
            <person name="Roux S."/>
            <person name="Paez-Espino D."/>
            <person name="Jungbluth S."/>
            <person name="Walsh D.A."/>
            <person name="Denef V.J."/>
            <person name="McMahon K.D."/>
            <person name="Konstantinidis K.T."/>
            <person name="Eloe-Fadrosh E.A."/>
            <person name="Kyrpides N.C."/>
            <person name="Woyke T."/>
        </authorList>
    </citation>
    <scope>NUCLEOTIDE SEQUENCE</scope>
    <source>
        <strain evidence="2">GVMAG-S-1101178-73</strain>
    </source>
</reference>
<dbReference type="AlphaFoldDB" id="A0A6C0K6K7"/>